<feature type="binding site" evidence="11">
    <location>
        <position position="170"/>
    </location>
    <ligand>
        <name>Mg(2+)</name>
        <dbReference type="ChEBI" id="CHEBI:18420"/>
    </ligand>
</feature>
<sequence>MEEQDGMKEKKLVLEQFEELYGGHGQIRLFFAPGRVNLIGEHTDYNGGHVFPCALGYGTYAAVRERQDRKVRLFSLNMPKEIIECDLDHLMPETDLGWEAYPQGVIWAYEKWGYSLPQGIDIAYAGNIPAGSGLSSSAAIEVVTAIAIKNLFNLEDVGLVKIAQLCQYAENHYNGLSCGIMDQFTSALGKKDTAIFLDTNTLDFDYVKLPLKDEKLVIVNSMVKHSLVSSAYNERQSECKRALCDLQEIMGINELCDLSPKLFDTYQSAIKDDICRKRARHVVHENARTLKAVDALVEGDLETFGKLMNESHVSMRDDYEVSCEEMDFLARLGWETPGVLGSRMTGGGFGGCTVSLVKEEAVEAFTQKVTGEYQKKFGIRPKVYVAEIGDGAREIAIES</sequence>
<dbReference type="SUPFAM" id="SSF55060">
    <property type="entry name" value="GHMP Kinase, C-terminal domain"/>
    <property type="match status" value="1"/>
</dbReference>
<dbReference type="AlphaFoldDB" id="A0A1G6CGW2"/>
<evidence type="ECO:0000313" key="17">
    <source>
        <dbReference type="Proteomes" id="UP000199228"/>
    </source>
</evidence>
<feature type="binding site" evidence="11">
    <location>
        <position position="232"/>
    </location>
    <ligand>
        <name>substrate</name>
    </ligand>
</feature>
<dbReference type="HAMAP" id="MF_00246">
    <property type="entry name" value="Galactokinase"/>
    <property type="match status" value="1"/>
</dbReference>
<comment type="subcellular location">
    <subcellularLocation>
        <location evidence="11">Cytoplasm</location>
    </subcellularLocation>
</comment>
<evidence type="ECO:0000256" key="7">
    <source>
        <dbReference type="ARBA" id="ARBA00022840"/>
    </source>
</evidence>
<dbReference type="EC" id="2.7.1.6" evidence="11 12"/>
<dbReference type="InterPro" id="IPR020568">
    <property type="entry name" value="Ribosomal_Su5_D2-typ_SF"/>
</dbReference>
<protein>
    <recommendedName>
        <fullName evidence="11 12">Galactokinase</fullName>
        <ecNumber evidence="11 12">2.7.1.6</ecNumber>
    </recommendedName>
    <alternativeName>
        <fullName evidence="11">Galactose kinase</fullName>
    </alternativeName>
</protein>
<evidence type="ECO:0000256" key="4">
    <source>
        <dbReference type="ARBA" id="ARBA00022723"/>
    </source>
</evidence>
<dbReference type="GO" id="GO:0005829">
    <property type="term" value="C:cytosol"/>
    <property type="evidence" value="ECO:0007669"/>
    <property type="project" value="TreeGrafter"/>
</dbReference>
<evidence type="ECO:0000256" key="9">
    <source>
        <dbReference type="ARBA" id="ARBA00023144"/>
    </source>
</evidence>
<gene>
    <name evidence="11" type="primary">galK</name>
    <name evidence="16" type="ORF">SAMN02910417_02397</name>
</gene>
<evidence type="ECO:0000256" key="3">
    <source>
        <dbReference type="ARBA" id="ARBA00022679"/>
    </source>
</evidence>
<dbReference type="GO" id="GO:0006012">
    <property type="term" value="P:galactose metabolic process"/>
    <property type="evidence" value="ECO:0007669"/>
    <property type="project" value="UniProtKB-UniRule"/>
</dbReference>
<evidence type="ECO:0000256" key="5">
    <source>
        <dbReference type="ARBA" id="ARBA00022741"/>
    </source>
</evidence>
<comment type="pathway">
    <text evidence="11">Carbohydrate metabolism; galactose metabolism.</text>
</comment>
<keyword evidence="4 11" id="KW-0479">Metal-binding</keyword>
<dbReference type="InterPro" id="IPR022963">
    <property type="entry name" value="Galactokinase_bac"/>
</dbReference>
<dbReference type="InterPro" id="IPR006204">
    <property type="entry name" value="GHMP_kinase_N_dom"/>
</dbReference>
<evidence type="ECO:0000256" key="11">
    <source>
        <dbReference type="HAMAP-Rule" id="MF_00246"/>
    </source>
</evidence>
<dbReference type="InterPro" id="IPR019539">
    <property type="entry name" value="GalKase_N"/>
</dbReference>
<feature type="domain" description="Galactokinase N-terminal" evidence="15">
    <location>
        <begin position="15"/>
        <end position="64"/>
    </location>
</feature>
<feature type="active site" description="Proton acceptor" evidence="11">
    <location>
        <position position="182"/>
    </location>
</feature>
<dbReference type="FunFam" id="3.30.70.890:FF:000001">
    <property type="entry name" value="Galactokinase"/>
    <property type="match status" value="1"/>
</dbReference>
<dbReference type="Pfam" id="PF00288">
    <property type="entry name" value="GHMP_kinases_N"/>
    <property type="match status" value="1"/>
</dbReference>
<dbReference type="GO" id="GO:0000287">
    <property type="term" value="F:magnesium ion binding"/>
    <property type="evidence" value="ECO:0007669"/>
    <property type="project" value="UniProtKB-UniRule"/>
</dbReference>
<dbReference type="InterPro" id="IPR019741">
    <property type="entry name" value="Galactokinase_CS"/>
</dbReference>
<evidence type="ECO:0000256" key="2">
    <source>
        <dbReference type="ARBA" id="ARBA00022490"/>
    </source>
</evidence>
<dbReference type="STRING" id="1732.SAMN02910417_02397"/>
<evidence type="ECO:0000256" key="8">
    <source>
        <dbReference type="ARBA" id="ARBA00022842"/>
    </source>
</evidence>
<evidence type="ECO:0000256" key="10">
    <source>
        <dbReference type="ARBA" id="ARBA00023277"/>
    </source>
</evidence>
<comment type="function">
    <text evidence="11">Catalyzes the transfer of the gamma-phosphate of ATP to D-galactose to form alpha-D-galactose-1-phosphate (Gal-1-P).</text>
</comment>
<dbReference type="Proteomes" id="UP000199228">
    <property type="component" value="Unassembled WGS sequence"/>
</dbReference>
<feature type="binding site" evidence="11">
    <location>
        <position position="137"/>
    </location>
    <ligand>
        <name>Mg(2+)</name>
        <dbReference type="ChEBI" id="CHEBI:18420"/>
    </ligand>
</feature>
<keyword evidence="9 11" id="KW-0299">Galactose metabolism</keyword>
<dbReference type="InterPro" id="IPR014721">
    <property type="entry name" value="Ribsml_uS5_D2-typ_fold_subgr"/>
</dbReference>
<dbReference type="NCBIfam" id="NF003705">
    <property type="entry name" value="PRK05322.1"/>
    <property type="match status" value="1"/>
</dbReference>
<evidence type="ECO:0000259" key="15">
    <source>
        <dbReference type="Pfam" id="PF10509"/>
    </source>
</evidence>
<dbReference type="InterPro" id="IPR036554">
    <property type="entry name" value="GHMP_kinase_C_sf"/>
</dbReference>
<organism evidence="16 17">
    <name type="scientific">Eubacterium oxidoreducens</name>
    <dbReference type="NCBI Taxonomy" id="1732"/>
    <lineage>
        <taxon>Bacteria</taxon>
        <taxon>Bacillati</taxon>
        <taxon>Bacillota</taxon>
        <taxon>Clostridia</taxon>
        <taxon>Eubacteriales</taxon>
        <taxon>Eubacteriaceae</taxon>
        <taxon>Eubacterium</taxon>
    </lineage>
</organism>
<dbReference type="FunFam" id="3.30.230.10:FF:000017">
    <property type="entry name" value="Galactokinase"/>
    <property type="match status" value="1"/>
</dbReference>
<dbReference type="GO" id="GO:0005524">
    <property type="term" value="F:ATP binding"/>
    <property type="evidence" value="ECO:0007669"/>
    <property type="project" value="UniProtKB-UniRule"/>
</dbReference>
<dbReference type="PANTHER" id="PTHR10457">
    <property type="entry name" value="MEVALONATE KINASE/GALACTOKINASE"/>
    <property type="match status" value="1"/>
</dbReference>
<keyword evidence="7 11" id="KW-0067">ATP-binding</keyword>
<dbReference type="Gene3D" id="3.30.230.10">
    <property type="match status" value="1"/>
</dbReference>
<dbReference type="PANTHER" id="PTHR10457:SF7">
    <property type="entry name" value="GALACTOKINASE-RELATED"/>
    <property type="match status" value="1"/>
</dbReference>
<dbReference type="InterPro" id="IPR006203">
    <property type="entry name" value="GHMP_knse_ATP-bd_CS"/>
</dbReference>
<evidence type="ECO:0000259" key="14">
    <source>
        <dbReference type="Pfam" id="PF08544"/>
    </source>
</evidence>
<comment type="similarity">
    <text evidence="1 11">Belongs to the GHMP kinase family. GalK subfamily.</text>
</comment>
<keyword evidence="10 11" id="KW-0119">Carbohydrate metabolism</keyword>
<keyword evidence="17" id="KW-1185">Reference proteome</keyword>
<dbReference type="Pfam" id="PF10509">
    <property type="entry name" value="GalKase_gal_bdg"/>
    <property type="match status" value="1"/>
</dbReference>
<dbReference type="Pfam" id="PF08544">
    <property type="entry name" value="GHMP_kinases_C"/>
    <property type="match status" value="1"/>
</dbReference>
<name>A0A1G6CGW2_EUBOX</name>
<dbReference type="PRINTS" id="PR00959">
    <property type="entry name" value="MEVGALKINASE"/>
</dbReference>
<dbReference type="PROSITE" id="PS00627">
    <property type="entry name" value="GHMP_KINASES_ATP"/>
    <property type="match status" value="1"/>
</dbReference>
<feature type="binding site" evidence="11">
    <location>
        <position position="75"/>
    </location>
    <ligand>
        <name>ATP</name>
        <dbReference type="ChEBI" id="CHEBI:30616"/>
    </ligand>
</feature>
<dbReference type="InterPro" id="IPR000705">
    <property type="entry name" value="Galactokinase"/>
</dbReference>
<keyword evidence="8 11" id="KW-0460">Magnesium</keyword>
<keyword evidence="5 11" id="KW-0547">Nucleotide-binding</keyword>
<evidence type="ECO:0000256" key="6">
    <source>
        <dbReference type="ARBA" id="ARBA00022777"/>
    </source>
</evidence>
<proteinExistence type="inferred from homology"/>
<evidence type="ECO:0000256" key="12">
    <source>
        <dbReference type="NCBIfam" id="TIGR00131"/>
    </source>
</evidence>
<dbReference type="NCBIfam" id="TIGR00131">
    <property type="entry name" value="gal_kin"/>
    <property type="match status" value="1"/>
</dbReference>
<keyword evidence="2 11" id="KW-0963">Cytoplasm</keyword>
<feature type="domain" description="GHMP kinase N-terminal" evidence="13">
    <location>
        <begin position="101"/>
        <end position="190"/>
    </location>
</feature>
<dbReference type="Gene3D" id="3.30.70.890">
    <property type="entry name" value="GHMP kinase, C-terminal domain"/>
    <property type="match status" value="1"/>
</dbReference>
<dbReference type="PRINTS" id="PR00473">
    <property type="entry name" value="GALCTOKINASE"/>
</dbReference>
<keyword evidence="6 11" id="KW-0418">Kinase</keyword>
<dbReference type="SUPFAM" id="SSF54211">
    <property type="entry name" value="Ribosomal protein S5 domain 2-like"/>
    <property type="match status" value="1"/>
</dbReference>
<dbReference type="EMBL" id="FMXR01000019">
    <property type="protein sequence ID" value="SDB32144.1"/>
    <property type="molecule type" value="Genomic_DNA"/>
</dbReference>
<feature type="site" description="Transition state stabilizer" evidence="11">
    <location>
        <position position="35"/>
    </location>
</feature>
<reference evidence="16 17" key="1">
    <citation type="submission" date="2016-10" db="EMBL/GenBank/DDBJ databases">
        <authorList>
            <person name="de Groot N.N."/>
        </authorList>
    </citation>
    <scope>NUCLEOTIDE SEQUENCE [LARGE SCALE GENOMIC DNA]</scope>
    <source>
        <strain evidence="16 17">DSM 3217</strain>
    </source>
</reference>
<dbReference type="PIRSF" id="PIRSF000530">
    <property type="entry name" value="Galactokinase"/>
    <property type="match status" value="1"/>
</dbReference>
<comment type="catalytic activity">
    <reaction evidence="11">
        <text>alpha-D-galactose + ATP = alpha-D-galactose 1-phosphate + ADP + H(+)</text>
        <dbReference type="Rhea" id="RHEA:13553"/>
        <dbReference type="ChEBI" id="CHEBI:15378"/>
        <dbReference type="ChEBI" id="CHEBI:28061"/>
        <dbReference type="ChEBI" id="CHEBI:30616"/>
        <dbReference type="ChEBI" id="CHEBI:58336"/>
        <dbReference type="ChEBI" id="CHEBI:456216"/>
        <dbReference type="EC" id="2.7.1.6"/>
    </reaction>
</comment>
<feature type="domain" description="GHMP kinase C-terminal" evidence="14">
    <location>
        <begin position="293"/>
        <end position="371"/>
    </location>
</feature>
<accession>A0A1G6CGW2</accession>
<evidence type="ECO:0000313" key="16">
    <source>
        <dbReference type="EMBL" id="SDB32144.1"/>
    </source>
</evidence>
<dbReference type="UniPathway" id="UPA00214"/>
<evidence type="ECO:0000256" key="1">
    <source>
        <dbReference type="ARBA" id="ARBA00006566"/>
    </source>
</evidence>
<dbReference type="InterPro" id="IPR013750">
    <property type="entry name" value="GHMP_kinase_C_dom"/>
</dbReference>
<feature type="binding site" evidence="11">
    <location>
        <begin position="131"/>
        <end position="137"/>
    </location>
    <ligand>
        <name>ATP</name>
        <dbReference type="ChEBI" id="CHEBI:30616"/>
    </ligand>
</feature>
<evidence type="ECO:0000259" key="13">
    <source>
        <dbReference type="Pfam" id="PF00288"/>
    </source>
</evidence>
<dbReference type="PROSITE" id="PS00106">
    <property type="entry name" value="GALACTOKINASE"/>
    <property type="match status" value="1"/>
</dbReference>
<dbReference type="GO" id="GO:0004335">
    <property type="term" value="F:galactokinase activity"/>
    <property type="evidence" value="ECO:0007669"/>
    <property type="project" value="UniProtKB-UniRule"/>
</dbReference>
<feature type="binding site" evidence="11">
    <location>
        <begin position="41"/>
        <end position="44"/>
    </location>
    <ligand>
        <name>substrate</name>
    </ligand>
</feature>
<dbReference type="InterPro" id="IPR006206">
    <property type="entry name" value="Mevalonate/galactokinase"/>
</dbReference>
<keyword evidence="3 11" id="KW-0808">Transferase</keyword>